<gene>
    <name evidence="4" type="ORF">T472_0202975</name>
</gene>
<keyword evidence="1" id="KW-0812">Transmembrane</keyword>
<dbReference type="InterPro" id="IPR002035">
    <property type="entry name" value="VWF_A"/>
</dbReference>
<evidence type="ECO:0000256" key="1">
    <source>
        <dbReference type="SAM" id="Phobius"/>
    </source>
</evidence>
<dbReference type="PANTHER" id="PTHR10579:SF43">
    <property type="entry name" value="ZINC FINGER (C3HC4-TYPE RING FINGER) FAMILY PROTEIN"/>
    <property type="match status" value="1"/>
</dbReference>
<dbReference type="InterPro" id="IPR051266">
    <property type="entry name" value="CLCR"/>
</dbReference>
<reference evidence="4 5" key="1">
    <citation type="journal article" date="2014" name="Genome Announc.">
        <title>Genome Sequence of Youngiibacter fragilis, the Type Strain of the Genus Youngiibacter.</title>
        <authorList>
            <person name="Wawrik C.B."/>
            <person name="Callaghan A.V."/>
            <person name="Stamps B.W."/>
            <person name="Wawrik B."/>
        </authorList>
    </citation>
    <scope>NUCLEOTIDE SEQUENCE [LARGE SCALE GENOMIC DNA]</scope>
    <source>
        <strain evidence="4 5">232.1</strain>
    </source>
</reference>
<protein>
    <recommendedName>
        <fullName evidence="3">VWFA domain-containing protein</fullName>
    </recommendedName>
</protein>
<dbReference type="STRING" id="994573.T472_0202975"/>
<keyword evidence="1" id="KW-0472">Membrane</keyword>
<feature type="transmembrane region" description="Helical" evidence="1">
    <location>
        <begin position="664"/>
        <end position="690"/>
    </location>
</feature>
<name>V7I9T9_9CLOT</name>
<evidence type="ECO:0000256" key="2">
    <source>
        <dbReference type="SAM" id="SignalP"/>
    </source>
</evidence>
<accession>V7I9T9</accession>
<dbReference type="SMART" id="SM00327">
    <property type="entry name" value="VWA"/>
    <property type="match status" value="1"/>
</dbReference>
<evidence type="ECO:0000313" key="4">
    <source>
        <dbReference type="EMBL" id="ETA82089.1"/>
    </source>
</evidence>
<dbReference type="Proteomes" id="UP000017747">
    <property type="component" value="Unassembled WGS sequence"/>
</dbReference>
<dbReference type="CDD" id="cd00198">
    <property type="entry name" value="vWFA"/>
    <property type="match status" value="1"/>
</dbReference>
<dbReference type="InterPro" id="IPR036465">
    <property type="entry name" value="vWFA_dom_sf"/>
</dbReference>
<dbReference type="eggNOG" id="COG2304">
    <property type="taxonomic scope" value="Bacteria"/>
</dbReference>
<keyword evidence="2" id="KW-0732">Signal</keyword>
<dbReference type="Gene3D" id="3.40.50.410">
    <property type="entry name" value="von Willebrand factor, type A domain"/>
    <property type="match status" value="1"/>
</dbReference>
<dbReference type="EMBL" id="AXUN02000043">
    <property type="protein sequence ID" value="ETA82089.1"/>
    <property type="molecule type" value="Genomic_DNA"/>
</dbReference>
<feature type="chain" id="PRO_5004761003" description="VWFA domain-containing protein" evidence="2">
    <location>
        <begin position="29"/>
        <end position="839"/>
    </location>
</feature>
<keyword evidence="1" id="KW-1133">Transmembrane helix</keyword>
<evidence type="ECO:0000313" key="5">
    <source>
        <dbReference type="Proteomes" id="UP000017747"/>
    </source>
</evidence>
<keyword evidence="5" id="KW-1185">Reference proteome</keyword>
<feature type="signal peptide" evidence="2">
    <location>
        <begin position="1"/>
        <end position="28"/>
    </location>
</feature>
<proteinExistence type="predicted"/>
<comment type="caution">
    <text evidence="4">The sequence shown here is derived from an EMBL/GenBank/DDBJ whole genome shotgun (WGS) entry which is preliminary data.</text>
</comment>
<dbReference type="SUPFAM" id="SSF53300">
    <property type="entry name" value="vWA-like"/>
    <property type="match status" value="1"/>
</dbReference>
<dbReference type="AlphaFoldDB" id="V7I9T9"/>
<organism evidence="4 5">
    <name type="scientific">Youngiibacter fragilis 232.1</name>
    <dbReference type="NCBI Taxonomy" id="994573"/>
    <lineage>
        <taxon>Bacteria</taxon>
        <taxon>Bacillati</taxon>
        <taxon>Bacillota</taxon>
        <taxon>Clostridia</taxon>
        <taxon>Eubacteriales</taxon>
        <taxon>Clostridiaceae</taxon>
        <taxon>Youngiibacter</taxon>
    </lineage>
</organism>
<evidence type="ECO:0000259" key="3">
    <source>
        <dbReference type="PROSITE" id="PS50234"/>
    </source>
</evidence>
<dbReference type="PROSITE" id="PS50234">
    <property type="entry name" value="VWFA"/>
    <property type="match status" value="1"/>
</dbReference>
<dbReference type="PANTHER" id="PTHR10579">
    <property type="entry name" value="CALCIUM-ACTIVATED CHLORIDE CHANNEL REGULATOR"/>
    <property type="match status" value="1"/>
</dbReference>
<feature type="domain" description="VWFA" evidence="3">
    <location>
        <begin position="38"/>
        <end position="224"/>
    </location>
</feature>
<dbReference type="Pfam" id="PF00092">
    <property type="entry name" value="VWA"/>
    <property type="match status" value="1"/>
</dbReference>
<sequence length="839" mass="92510">MLKKIKKTMIIFLIALIISSGLPLPAKAADSLILEKLAVSFVIDTSGSMASTDPARLRETAANIFIDLLSPDDNLGVITFNTVTSEVIPMQPVGNAANKGAIKGSLAPRLDADGDTNYQAALQAASAQLSSFTAPDVRKVIIFLTDGVPDPDPAKRNDQVFMDQYMSSMWATVSDIGLKQYPVYSVGFGAVNQDILNRIASDTQGEAKFIGDPGELAVTFFNVLGTLKNRRNFLGSNMELNGEQTVDFDFDRYTSQVTMVFANAQPGLQVSLISPEGKPVNENVLVQANDRYTLVTLNQAKEELSGKWSVKVNGTGAVRAFGDKDLFLKAWVTKPLANTQQPVNEPLEISVGLTGEVGDKAIVEALVIKNGKPELTPVILTEIDGVFSGKYDKTDVQGTYEIQVSVKEDENLITSTSSKVTIRELPILKSDFYSDRMKYKIGGNMTVTGYLEMRGNKVTSNQDLTISTFNLIIDHSDGTEERLTLVDNQDPAYGDLKAGDATYSTKVSFDSVGTTSAKLLVQGQYKGENFILEKTLGTYEVVEPGNVSVSIDESGLFGVVGTKVKLPVRVSSTSKVRETILLSLDPGFGTLENSRITLEPEESGIKEVVLVLKNSLDIKLHDIKFGIAVEDPLTKLETPEAGFQIDVITKSQERFMNFKRNLPLYIAIAGLVIGVPIILILFGLLLYSMLIKPNVIIRGMLLYHKNGDALVEGAVREIPIKSKRKNKIVLSFDKNNTSADFVIEGSMYKYDIILENEFEQGRWRFMDGYKALARKVNRPKFTIYTTKPGIFVFRNEVMTKKELYDKDVIESGGFTFQYYAEKHRMKEKQQGKDILEGRM</sequence>